<sequence>MTKVRPFNTVEQAVKDAIDVLGVEAVADVAARQPRTVYAWADADDESRGIPVRSAMRIDAALIAEGHAPLILPVYERAVLRDFSHIAMPVADRLLMHVRGIGEVIALYNSARDPKSPGGASVTPIEQAQIERALATLMDCAKSLGRDFEAECGR</sequence>
<gene>
    <name evidence="1" type="ORF">KL86APRO_30161</name>
</gene>
<name>A0A212KM07_9PROT</name>
<organism evidence="1">
    <name type="scientific">uncultured Alphaproteobacteria bacterium</name>
    <dbReference type="NCBI Taxonomy" id="91750"/>
    <lineage>
        <taxon>Bacteria</taxon>
        <taxon>Pseudomonadati</taxon>
        <taxon>Pseudomonadota</taxon>
        <taxon>Alphaproteobacteria</taxon>
        <taxon>environmental samples</taxon>
    </lineage>
</organism>
<proteinExistence type="predicted"/>
<accession>A0A212KM07</accession>
<reference evidence="1" key="1">
    <citation type="submission" date="2016-04" db="EMBL/GenBank/DDBJ databases">
        <authorList>
            <person name="Evans L.H."/>
            <person name="Alamgir A."/>
            <person name="Owens N."/>
            <person name="Weber N.D."/>
            <person name="Virtaneva K."/>
            <person name="Barbian K."/>
            <person name="Babar A."/>
            <person name="Rosenke K."/>
        </authorList>
    </citation>
    <scope>NUCLEOTIDE SEQUENCE</scope>
    <source>
        <strain evidence="1">86</strain>
    </source>
</reference>
<protein>
    <submittedName>
        <fullName evidence="1">Uncharacterized protein</fullName>
    </submittedName>
</protein>
<evidence type="ECO:0000313" key="1">
    <source>
        <dbReference type="EMBL" id="SBW12670.1"/>
    </source>
</evidence>
<dbReference type="AlphaFoldDB" id="A0A212KM07"/>
<dbReference type="EMBL" id="FLUO01000003">
    <property type="protein sequence ID" value="SBW12670.1"/>
    <property type="molecule type" value="Genomic_DNA"/>
</dbReference>